<dbReference type="Proteomes" id="UP001151081">
    <property type="component" value="Unassembled WGS sequence"/>
</dbReference>
<protein>
    <recommendedName>
        <fullName evidence="5">WD40 repeat domain-containing protein</fullName>
    </recommendedName>
</protein>
<feature type="compositionally biased region" description="Low complexity" evidence="1">
    <location>
        <begin position="21"/>
        <end position="41"/>
    </location>
</feature>
<accession>A0A9X3X6F5</accession>
<feature type="region of interest" description="Disordered" evidence="1">
    <location>
        <begin position="108"/>
        <end position="127"/>
    </location>
</feature>
<dbReference type="Pfam" id="PF00400">
    <property type="entry name" value="WD40"/>
    <property type="match status" value="1"/>
</dbReference>
<dbReference type="Gene3D" id="2.120.10.30">
    <property type="entry name" value="TolB, C-terminal domain"/>
    <property type="match status" value="1"/>
</dbReference>
<evidence type="ECO:0000313" key="4">
    <source>
        <dbReference type="Proteomes" id="UP001151081"/>
    </source>
</evidence>
<feature type="chain" id="PRO_5040746855" description="WD40 repeat domain-containing protein" evidence="2">
    <location>
        <begin position="24"/>
        <end position="676"/>
    </location>
</feature>
<proteinExistence type="predicted"/>
<evidence type="ECO:0000256" key="1">
    <source>
        <dbReference type="SAM" id="MobiDB-lite"/>
    </source>
</evidence>
<evidence type="ECO:0000313" key="3">
    <source>
        <dbReference type="EMBL" id="MDC3984512.1"/>
    </source>
</evidence>
<sequence length="676" mass="72264">MRPAFLALALVVLAGCRSGSSNAPAPSGSASASTQPAPASGEPVAVPQKAIQAAPMLFHPTLPLVAQVEGEHCDVWDLGVGLYRGSVPRADCERWRPARREVPEKIAKGTPMGKPAQSTHPDDPPQEDVGQLVAAWSPDGKQIATGRKGSSEVYIWDAASGELSFSGPLPAGQDAEPARLEDLAWPSGGKLIAAALPAGAFLWDPNRAGDRPKAIESNMQRYERVWLDPATRYLGGSGRSPAQRSLGHMTSVVALADGRELLADRKVDVEEARRELATVSAVWAPSGTIVYAIRKTPIPAEACEDHSIDIAALDLATGDVKDRSFERAVLHAASASPDGRALLLSLTNLGECGEQYPGDHHASKAPATELHRLDEEKSALWSIPVEASSLTWSPRGDAVAFVTGAHIEVRNAGRDELFGRMKGGPPIAFSPDGSLLGYSEGGTFVVRPRSGKGAPTKFAEGVVAAAWGPKDVIALATKEAVMVRDGKTGESYVVLPVPAVVRMEWSPEGDSLYLATDDGSVSMYDLKKRTEVPRPLKHIMGYRRIHWTPDGALVIINDGISKKFVGGDRAWVQSDTHRVADWKNADPTGRFELVAGPAVRRLADGEVLHFDPRTGPWTDSRAFARKAPEDWVFREGPDVLAGRLVRSSEATFLLPTPDLVTRFVSGTPVSSVGKKQ</sequence>
<feature type="region of interest" description="Disordered" evidence="1">
    <location>
        <begin position="21"/>
        <end position="44"/>
    </location>
</feature>
<dbReference type="Gene3D" id="2.130.10.10">
    <property type="entry name" value="YVTN repeat-like/Quinoprotein amine dehydrogenase"/>
    <property type="match status" value="1"/>
</dbReference>
<dbReference type="SUPFAM" id="SSF82171">
    <property type="entry name" value="DPP6 N-terminal domain-like"/>
    <property type="match status" value="1"/>
</dbReference>
<dbReference type="InterPro" id="IPR011042">
    <property type="entry name" value="6-blade_b-propeller_TolB-like"/>
</dbReference>
<dbReference type="RefSeq" id="WP_272458996.1">
    <property type="nucleotide sequence ID" value="NZ_JAGTJJ010000021.1"/>
</dbReference>
<organism evidence="3 4">
    <name type="scientific">Polyangium jinanense</name>
    <dbReference type="NCBI Taxonomy" id="2829994"/>
    <lineage>
        <taxon>Bacteria</taxon>
        <taxon>Pseudomonadati</taxon>
        <taxon>Myxococcota</taxon>
        <taxon>Polyangia</taxon>
        <taxon>Polyangiales</taxon>
        <taxon>Polyangiaceae</taxon>
        <taxon>Polyangium</taxon>
    </lineage>
</organism>
<dbReference type="AlphaFoldDB" id="A0A9X3X6F5"/>
<keyword evidence="4" id="KW-1185">Reference proteome</keyword>
<dbReference type="PROSITE" id="PS51257">
    <property type="entry name" value="PROKAR_LIPOPROTEIN"/>
    <property type="match status" value="1"/>
</dbReference>
<name>A0A9X3X6F5_9BACT</name>
<dbReference type="InterPro" id="IPR015943">
    <property type="entry name" value="WD40/YVTN_repeat-like_dom_sf"/>
</dbReference>
<dbReference type="InterPro" id="IPR001680">
    <property type="entry name" value="WD40_rpt"/>
</dbReference>
<feature type="signal peptide" evidence="2">
    <location>
        <begin position="1"/>
        <end position="23"/>
    </location>
</feature>
<comment type="caution">
    <text evidence="3">The sequence shown here is derived from an EMBL/GenBank/DDBJ whole genome shotgun (WGS) entry which is preliminary data.</text>
</comment>
<gene>
    <name evidence="3" type="ORF">KEG57_28655</name>
</gene>
<dbReference type="EMBL" id="JAGTJJ010000021">
    <property type="protein sequence ID" value="MDC3984512.1"/>
    <property type="molecule type" value="Genomic_DNA"/>
</dbReference>
<reference evidence="3 4" key="1">
    <citation type="submission" date="2021-04" db="EMBL/GenBank/DDBJ databases">
        <title>Genome analysis of Polyangium sp.</title>
        <authorList>
            <person name="Li Y."/>
            <person name="Wang J."/>
        </authorList>
    </citation>
    <scope>NUCLEOTIDE SEQUENCE [LARGE SCALE GENOMIC DNA]</scope>
    <source>
        <strain evidence="3 4">SDU14</strain>
    </source>
</reference>
<evidence type="ECO:0000256" key="2">
    <source>
        <dbReference type="SAM" id="SignalP"/>
    </source>
</evidence>
<evidence type="ECO:0008006" key="5">
    <source>
        <dbReference type="Google" id="ProtNLM"/>
    </source>
</evidence>
<keyword evidence="2" id="KW-0732">Signal</keyword>